<comment type="caution">
    <text evidence="2">The sequence shown here is derived from an EMBL/GenBank/DDBJ whole genome shotgun (WGS) entry which is preliminary data.</text>
</comment>
<keyword evidence="3" id="KW-1185">Reference proteome</keyword>
<reference evidence="2 3" key="1">
    <citation type="submission" date="2019-07" db="EMBL/GenBank/DDBJ databases">
        <title>Venturia inaequalis Genome Resource.</title>
        <authorList>
            <person name="Lichtner F.J."/>
        </authorList>
    </citation>
    <scope>NUCLEOTIDE SEQUENCE [LARGE SCALE GENOMIC DNA]</scope>
    <source>
        <strain evidence="2 3">DMI_063113</strain>
    </source>
</reference>
<dbReference type="EMBL" id="WNWR01000302">
    <property type="protein sequence ID" value="KAE9984070.1"/>
    <property type="molecule type" value="Genomic_DNA"/>
</dbReference>
<feature type="region of interest" description="Disordered" evidence="1">
    <location>
        <begin position="28"/>
        <end position="67"/>
    </location>
</feature>
<organism evidence="2 3">
    <name type="scientific">Venturia inaequalis</name>
    <name type="common">Apple scab fungus</name>
    <dbReference type="NCBI Taxonomy" id="5025"/>
    <lineage>
        <taxon>Eukaryota</taxon>
        <taxon>Fungi</taxon>
        <taxon>Dikarya</taxon>
        <taxon>Ascomycota</taxon>
        <taxon>Pezizomycotina</taxon>
        <taxon>Dothideomycetes</taxon>
        <taxon>Pleosporomycetidae</taxon>
        <taxon>Venturiales</taxon>
        <taxon>Venturiaceae</taxon>
        <taxon>Venturia</taxon>
    </lineage>
</organism>
<gene>
    <name evidence="2" type="ORF">EG327_005237</name>
</gene>
<evidence type="ECO:0000313" key="2">
    <source>
        <dbReference type="EMBL" id="KAE9984070.1"/>
    </source>
</evidence>
<evidence type="ECO:0000313" key="3">
    <source>
        <dbReference type="Proteomes" id="UP000490939"/>
    </source>
</evidence>
<sequence length="113" mass="12168">MYIDVRWFEFGTTHFVTICSSGVENHAVNGESGTEKDQRPNTASKEVGGQPATNDKGKSTIDGCSNGHHKAGAGVPAALAKCPLFLGIEADDNAHKSSMDDRFNKFQQESLRV</sequence>
<accession>A0A8H3Z349</accession>
<protein>
    <submittedName>
        <fullName evidence="2">Uncharacterized protein</fullName>
    </submittedName>
</protein>
<name>A0A8H3Z349_VENIN</name>
<dbReference type="Proteomes" id="UP000490939">
    <property type="component" value="Unassembled WGS sequence"/>
</dbReference>
<dbReference type="AlphaFoldDB" id="A0A8H3Z349"/>
<evidence type="ECO:0000256" key="1">
    <source>
        <dbReference type="SAM" id="MobiDB-lite"/>
    </source>
</evidence>
<proteinExistence type="predicted"/>